<name>A0A238VTW9_9RHOB</name>
<protein>
    <submittedName>
        <fullName evidence="2">Uncharacterized protein</fullName>
    </submittedName>
</protein>
<feature type="region of interest" description="Disordered" evidence="1">
    <location>
        <begin position="1"/>
        <end position="23"/>
    </location>
</feature>
<reference evidence="2 3" key="1">
    <citation type="submission" date="2017-06" db="EMBL/GenBank/DDBJ databases">
        <authorList>
            <person name="Kim H.J."/>
            <person name="Triplett B.A."/>
        </authorList>
    </citation>
    <scope>NUCLEOTIDE SEQUENCE [LARGE SCALE GENOMIC DNA]</scope>
    <source>
        <strain evidence="2 3">DSM 29052</strain>
    </source>
</reference>
<gene>
    <name evidence="2" type="ORF">SAMN06265370_103161</name>
</gene>
<proteinExistence type="predicted"/>
<evidence type="ECO:0000313" key="3">
    <source>
        <dbReference type="Proteomes" id="UP000198417"/>
    </source>
</evidence>
<evidence type="ECO:0000313" key="2">
    <source>
        <dbReference type="EMBL" id="SNR37765.1"/>
    </source>
</evidence>
<keyword evidence="3" id="KW-1185">Reference proteome</keyword>
<evidence type="ECO:0000256" key="1">
    <source>
        <dbReference type="SAM" id="MobiDB-lite"/>
    </source>
</evidence>
<dbReference type="EMBL" id="FZNN01000003">
    <property type="protein sequence ID" value="SNR37765.1"/>
    <property type="molecule type" value="Genomic_DNA"/>
</dbReference>
<dbReference type="Proteomes" id="UP000198417">
    <property type="component" value="Unassembled WGS sequence"/>
</dbReference>
<accession>A0A238VTW9</accession>
<dbReference type="AlphaFoldDB" id="A0A238VTW9"/>
<sequence length="51" mass="5101">MGGDAGSPAAGKRPERPIGAAPPVTSTFAFDLATQGLDLAPDLLGQQAAFF</sequence>
<organism evidence="2 3">
    <name type="scientific">Puniceibacterium sediminis</name>
    <dbReference type="NCBI Taxonomy" id="1608407"/>
    <lineage>
        <taxon>Bacteria</taxon>
        <taxon>Pseudomonadati</taxon>
        <taxon>Pseudomonadota</taxon>
        <taxon>Alphaproteobacteria</taxon>
        <taxon>Rhodobacterales</taxon>
        <taxon>Paracoccaceae</taxon>
        <taxon>Puniceibacterium</taxon>
    </lineage>
</organism>